<dbReference type="EMBL" id="JAUSVX010000007">
    <property type="protein sequence ID" value="MDQ0470846.1"/>
    <property type="molecule type" value="Genomic_DNA"/>
</dbReference>
<proteinExistence type="predicted"/>
<evidence type="ECO:0000313" key="1">
    <source>
        <dbReference type="EMBL" id="MDQ0470846.1"/>
    </source>
</evidence>
<keyword evidence="2" id="KW-1185">Reference proteome</keyword>
<evidence type="ECO:0000313" key="2">
    <source>
        <dbReference type="Proteomes" id="UP001242480"/>
    </source>
</evidence>
<comment type="caution">
    <text evidence="1">The sequence shown here is derived from an EMBL/GenBank/DDBJ whole genome shotgun (WGS) entry which is preliminary data.</text>
</comment>
<reference evidence="1 2" key="1">
    <citation type="submission" date="2023-07" db="EMBL/GenBank/DDBJ databases">
        <title>Genomic Encyclopedia of Type Strains, Phase IV (KMG-IV): sequencing the most valuable type-strain genomes for metagenomic binning, comparative biology and taxonomic classification.</title>
        <authorList>
            <person name="Goeker M."/>
        </authorList>
    </citation>
    <scope>NUCLEOTIDE SEQUENCE [LARGE SCALE GENOMIC DNA]</scope>
    <source>
        <strain evidence="1 2">DSM 19619</strain>
    </source>
</reference>
<dbReference type="Proteomes" id="UP001242480">
    <property type="component" value="Unassembled WGS sequence"/>
</dbReference>
<protein>
    <submittedName>
        <fullName evidence="1">Uncharacterized protein</fullName>
    </submittedName>
</protein>
<organism evidence="1 2">
    <name type="scientific">Labrys wisconsinensis</name>
    <dbReference type="NCBI Taxonomy" id="425677"/>
    <lineage>
        <taxon>Bacteria</taxon>
        <taxon>Pseudomonadati</taxon>
        <taxon>Pseudomonadota</taxon>
        <taxon>Alphaproteobacteria</taxon>
        <taxon>Hyphomicrobiales</taxon>
        <taxon>Xanthobacteraceae</taxon>
        <taxon>Labrys</taxon>
    </lineage>
</organism>
<dbReference type="RefSeq" id="WP_307275133.1">
    <property type="nucleotide sequence ID" value="NZ_JAUSVX010000007.1"/>
</dbReference>
<accession>A0ABU0J992</accession>
<name>A0ABU0J992_9HYPH</name>
<sequence>MQDPATSKAVCRAIALASRAAAYEAARAEALRLGNREIASFLALRIEECRRDARGALAKVADGPQKRA</sequence>
<gene>
    <name evidence="1" type="ORF">QO011_003865</name>
</gene>